<organism evidence="6 7">
    <name type="scientific">Mesorhizobium humile</name>
    <dbReference type="NCBI Taxonomy" id="3072313"/>
    <lineage>
        <taxon>Bacteria</taxon>
        <taxon>Pseudomonadati</taxon>
        <taxon>Pseudomonadota</taxon>
        <taxon>Alphaproteobacteria</taxon>
        <taxon>Hyphomicrobiales</taxon>
        <taxon>Phyllobacteriaceae</taxon>
        <taxon>Mesorhizobium</taxon>
    </lineage>
</organism>
<dbReference type="InterPro" id="IPR050683">
    <property type="entry name" value="Bact_Polysacc_Export_ATP-bd"/>
</dbReference>
<dbReference type="SUPFAM" id="SSF52540">
    <property type="entry name" value="P-loop containing nucleoside triphosphate hydrolases"/>
    <property type="match status" value="1"/>
</dbReference>
<keyword evidence="7" id="KW-1185">Reference proteome</keyword>
<sequence>MSSDRSVAVALDGRSDVAIRVRDVSKHYVMFGRPEDRFKQMVVPRLERLIGRPPRRYFRDFAALSGVSFEVGRGETVGIIGRNGSGKSTLLQIICGTLQPTSGSVEVNGRIAALLELGAGFNPEFTGRENVFLNASILGVPRKEMEWRFDDIARFADIGPFIDQPVKTYSSGMYVRLAFATAINVDPDILVVDEALAVGDEAFQRKCFARIEDIKDKGGTILFVSHGASTIVQLCTRAMLIDGGEKIFEGMPKAVVSQYQRLANASSAGATEIRAAILQMNDDFGPVGGLLRSDVDGAPLAESTKSNIERWSDLSMAAPQVSEHEASVTQDGPDKDGLADYFDANLVSKSTVVLEERGAKIRDVRITTLHGHVANVLRLGKRYIFQYSVEFDVDATNVGFGMWIRTVDGLGLAGVQSINSPSQRTPKVAKGETISVAIEFSCLTLPGTYFFTCGVFGTVGAEQIVMHRIIDALMSRTAPEADIVAIGRIDLGARLSLACEKKSQAASNLPDL</sequence>
<dbReference type="SMART" id="SM00382">
    <property type="entry name" value="AAA"/>
    <property type="match status" value="1"/>
</dbReference>
<accession>A0ABU4YDH0</accession>
<keyword evidence="3" id="KW-0547">Nucleotide-binding</keyword>
<dbReference type="Pfam" id="PF14524">
    <property type="entry name" value="Wzt_C"/>
    <property type="match status" value="1"/>
</dbReference>
<evidence type="ECO:0000259" key="5">
    <source>
        <dbReference type="PROSITE" id="PS50893"/>
    </source>
</evidence>
<dbReference type="PANTHER" id="PTHR46743:SF2">
    <property type="entry name" value="TEICHOIC ACIDS EXPORT ATP-BINDING PROTEIN TAGH"/>
    <property type="match status" value="1"/>
</dbReference>
<keyword evidence="4 6" id="KW-0067">ATP-binding</keyword>
<evidence type="ECO:0000313" key="7">
    <source>
        <dbReference type="Proteomes" id="UP001280156"/>
    </source>
</evidence>
<evidence type="ECO:0000256" key="1">
    <source>
        <dbReference type="ARBA" id="ARBA00005417"/>
    </source>
</evidence>
<evidence type="ECO:0000256" key="3">
    <source>
        <dbReference type="ARBA" id="ARBA00022741"/>
    </source>
</evidence>
<protein>
    <submittedName>
        <fullName evidence="6">ABC transporter ATP-binding protein</fullName>
    </submittedName>
</protein>
<dbReference type="InterPro" id="IPR029439">
    <property type="entry name" value="Wzt_C"/>
</dbReference>
<dbReference type="CDD" id="cd03220">
    <property type="entry name" value="ABC_KpsT_Wzt"/>
    <property type="match status" value="1"/>
</dbReference>
<dbReference type="InterPro" id="IPR003593">
    <property type="entry name" value="AAA+_ATPase"/>
</dbReference>
<dbReference type="InterPro" id="IPR015860">
    <property type="entry name" value="ABC_transpr_TagH-like"/>
</dbReference>
<evidence type="ECO:0000313" key="6">
    <source>
        <dbReference type="EMBL" id="MDX8484993.1"/>
    </source>
</evidence>
<dbReference type="Gene3D" id="3.40.50.300">
    <property type="entry name" value="P-loop containing nucleotide triphosphate hydrolases"/>
    <property type="match status" value="1"/>
</dbReference>
<dbReference type="Proteomes" id="UP001280156">
    <property type="component" value="Unassembled WGS sequence"/>
</dbReference>
<comment type="caution">
    <text evidence="6">The sequence shown here is derived from an EMBL/GenBank/DDBJ whole genome shotgun (WGS) entry which is preliminary data.</text>
</comment>
<dbReference type="CDD" id="cd10147">
    <property type="entry name" value="Wzt_C-like"/>
    <property type="match status" value="1"/>
</dbReference>
<dbReference type="Gene3D" id="2.70.50.60">
    <property type="entry name" value="abc- transporter (atp binding component) like domain"/>
    <property type="match status" value="1"/>
</dbReference>
<evidence type="ECO:0000256" key="2">
    <source>
        <dbReference type="ARBA" id="ARBA00022448"/>
    </source>
</evidence>
<dbReference type="PANTHER" id="PTHR46743">
    <property type="entry name" value="TEICHOIC ACIDS EXPORT ATP-BINDING PROTEIN TAGH"/>
    <property type="match status" value="1"/>
</dbReference>
<gene>
    <name evidence="6" type="ORF">RFM52_07305</name>
</gene>
<comment type="similarity">
    <text evidence="1">Belongs to the ABC transporter superfamily.</text>
</comment>
<name>A0ABU4YDH0_9HYPH</name>
<feature type="domain" description="ABC transporter" evidence="5">
    <location>
        <begin position="19"/>
        <end position="268"/>
    </location>
</feature>
<dbReference type="PROSITE" id="PS50893">
    <property type="entry name" value="ABC_TRANSPORTER_2"/>
    <property type="match status" value="1"/>
</dbReference>
<proteinExistence type="inferred from homology"/>
<keyword evidence="2" id="KW-0813">Transport</keyword>
<reference evidence="6 7" key="1">
    <citation type="submission" date="2023-08" db="EMBL/GenBank/DDBJ databases">
        <title>Implementing the SeqCode for naming new Mesorhizobium species isolated from Vachellia karroo root nodules.</title>
        <authorList>
            <person name="Van Lill M."/>
        </authorList>
    </citation>
    <scope>NUCLEOTIDE SEQUENCE [LARGE SCALE GENOMIC DNA]</scope>
    <source>
        <strain evidence="6 7">VK2B</strain>
    </source>
</reference>
<evidence type="ECO:0000256" key="4">
    <source>
        <dbReference type="ARBA" id="ARBA00022840"/>
    </source>
</evidence>
<dbReference type="InterPro" id="IPR003439">
    <property type="entry name" value="ABC_transporter-like_ATP-bd"/>
</dbReference>
<dbReference type="EMBL" id="JAVIIV010000003">
    <property type="protein sequence ID" value="MDX8484993.1"/>
    <property type="molecule type" value="Genomic_DNA"/>
</dbReference>
<dbReference type="InterPro" id="IPR027417">
    <property type="entry name" value="P-loop_NTPase"/>
</dbReference>
<dbReference type="GO" id="GO:0005524">
    <property type="term" value="F:ATP binding"/>
    <property type="evidence" value="ECO:0007669"/>
    <property type="project" value="UniProtKB-KW"/>
</dbReference>
<dbReference type="Pfam" id="PF00005">
    <property type="entry name" value="ABC_tran"/>
    <property type="match status" value="1"/>
</dbReference>
<dbReference type="RefSeq" id="WP_320294826.1">
    <property type="nucleotide sequence ID" value="NZ_JAVIIU010000003.1"/>
</dbReference>